<dbReference type="Pfam" id="PF13469">
    <property type="entry name" value="Sulfotransfer_3"/>
    <property type="match status" value="1"/>
</dbReference>
<dbReference type="InterPro" id="IPR027417">
    <property type="entry name" value="P-loop_NTPase"/>
</dbReference>
<sequence length="373" mass="43285">MADKDHNKKSLPTRCIGAVGELKFTRKYARQMRTASTIGAVTLFILVIYLYTTSDNPVAVETKSVSDETLQLRKSFWSKLNLFSSKHEEEGEDDIPEPKEIEDIIPTPMPGQPDIMITGPPRSGTTVIGGVVELAKETRTIHEPMNLDAYRDPCNLGKKPRVYRQLDIDLDVDLNAWKDYFNRFFVNCRNVTEGPKPRLVLKDPIALKYAEWLGNRYGLLIVVKVRHPGALLGSDCARASRWSTYVCTDDIVDRYIQMRHFQMQLLTEFYTKYKNSPNWYFMRHEAFCLTPVEETGRLFEFLKLAYTDEIKAEVTKMTAADNPQNSAKYKEIYLDAKSQIDNWKQRLTPSQILRIKNETQYYWRALEYSETTW</sequence>
<dbReference type="InterPro" id="IPR051135">
    <property type="entry name" value="Gal/GlcNAc/GalNAc_ST"/>
</dbReference>
<dbReference type="SUPFAM" id="SSF52540">
    <property type="entry name" value="P-loop containing nucleoside triphosphate hydrolases"/>
    <property type="match status" value="1"/>
</dbReference>
<name>A0A1S3JQJ3_LINAN</name>
<protein>
    <submittedName>
        <fullName evidence="3 4">Uncharacterized protein LOC106175123</fullName>
    </submittedName>
</protein>
<dbReference type="GO" id="GO:0001517">
    <property type="term" value="F:N-acetylglucosamine 6-O-sulfotransferase activity"/>
    <property type="evidence" value="ECO:0007669"/>
    <property type="project" value="TreeGrafter"/>
</dbReference>
<dbReference type="GO" id="GO:0006044">
    <property type="term" value="P:N-acetylglucosamine metabolic process"/>
    <property type="evidence" value="ECO:0007669"/>
    <property type="project" value="TreeGrafter"/>
</dbReference>
<keyword evidence="1" id="KW-1133">Transmembrane helix</keyword>
<dbReference type="Proteomes" id="UP000085678">
    <property type="component" value="Unplaced"/>
</dbReference>
<evidence type="ECO:0000313" key="2">
    <source>
        <dbReference type="Proteomes" id="UP000085678"/>
    </source>
</evidence>
<gene>
    <name evidence="3 4" type="primary">LOC106175123</name>
</gene>
<dbReference type="KEGG" id="lak:106175123"/>
<dbReference type="Gene3D" id="3.40.50.300">
    <property type="entry name" value="P-loop containing nucleotide triphosphate hydrolases"/>
    <property type="match status" value="1"/>
</dbReference>
<keyword evidence="2" id="KW-1185">Reference proteome</keyword>
<dbReference type="AlphaFoldDB" id="A0A1S3JQJ3"/>
<evidence type="ECO:0000256" key="1">
    <source>
        <dbReference type="SAM" id="Phobius"/>
    </source>
</evidence>
<keyword evidence="1" id="KW-0812">Transmembrane</keyword>
<reference evidence="3 4" key="1">
    <citation type="submission" date="2025-04" db="UniProtKB">
        <authorList>
            <consortium name="RefSeq"/>
        </authorList>
    </citation>
    <scope>IDENTIFICATION</scope>
    <source>
        <tissue evidence="3 4">Gonads</tissue>
    </source>
</reference>
<dbReference type="RefSeq" id="XP_013412421.1">
    <property type="nucleotide sequence ID" value="XM_013556967.1"/>
</dbReference>
<dbReference type="GO" id="GO:0006790">
    <property type="term" value="P:sulfur compound metabolic process"/>
    <property type="evidence" value="ECO:0007669"/>
    <property type="project" value="TreeGrafter"/>
</dbReference>
<proteinExistence type="predicted"/>
<dbReference type="RefSeq" id="XP_013412419.1">
    <property type="nucleotide sequence ID" value="XM_013556965.1"/>
</dbReference>
<keyword evidence="1" id="KW-0472">Membrane</keyword>
<dbReference type="PANTHER" id="PTHR10704:SF71">
    <property type="entry name" value="CARBOHYDRATE SULFOTRANSFERASE 1-LIKE"/>
    <property type="match status" value="1"/>
</dbReference>
<feature type="transmembrane region" description="Helical" evidence="1">
    <location>
        <begin position="32"/>
        <end position="51"/>
    </location>
</feature>
<organism evidence="2 4">
    <name type="scientific">Lingula anatina</name>
    <name type="common">Brachiopod</name>
    <name type="synonym">Lingula unguis</name>
    <dbReference type="NCBI Taxonomy" id="7574"/>
    <lineage>
        <taxon>Eukaryota</taxon>
        <taxon>Metazoa</taxon>
        <taxon>Spiralia</taxon>
        <taxon>Lophotrochozoa</taxon>
        <taxon>Brachiopoda</taxon>
        <taxon>Linguliformea</taxon>
        <taxon>Lingulata</taxon>
        <taxon>Lingulida</taxon>
        <taxon>Linguloidea</taxon>
        <taxon>Lingulidae</taxon>
        <taxon>Lingula</taxon>
    </lineage>
</organism>
<accession>A0A1S3JQJ3</accession>
<evidence type="ECO:0000313" key="3">
    <source>
        <dbReference type="RefSeq" id="XP_013412419.1"/>
    </source>
</evidence>
<dbReference type="GeneID" id="106175123"/>
<dbReference type="PANTHER" id="PTHR10704">
    <property type="entry name" value="CARBOHYDRATE SULFOTRANSFERASE"/>
    <property type="match status" value="1"/>
</dbReference>
<evidence type="ECO:0000313" key="4">
    <source>
        <dbReference type="RefSeq" id="XP_013412421.1"/>
    </source>
</evidence>